<keyword evidence="3" id="KW-0378">Hydrolase</keyword>
<keyword evidence="5" id="KW-0067">ATP-binding</keyword>
<organism evidence="11 12">
    <name type="scientific">Pieris brassicae</name>
    <name type="common">White butterfly</name>
    <name type="synonym">Large white butterfly</name>
    <dbReference type="NCBI Taxonomy" id="7116"/>
    <lineage>
        <taxon>Eukaryota</taxon>
        <taxon>Metazoa</taxon>
        <taxon>Ecdysozoa</taxon>
        <taxon>Arthropoda</taxon>
        <taxon>Hexapoda</taxon>
        <taxon>Insecta</taxon>
        <taxon>Pterygota</taxon>
        <taxon>Neoptera</taxon>
        <taxon>Endopterygota</taxon>
        <taxon>Lepidoptera</taxon>
        <taxon>Glossata</taxon>
        <taxon>Ditrysia</taxon>
        <taxon>Papilionoidea</taxon>
        <taxon>Pieridae</taxon>
        <taxon>Pierinae</taxon>
        <taxon>Pieris</taxon>
    </lineage>
</organism>
<dbReference type="GO" id="GO:0016787">
    <property type="term" value="F:hydrolase activity"/>
    <property type="evidence" value="ECO:0007669"/>
    <property type="project" value="UniProtKB-KW"/>
</dbReference>
<dbReference type="Pfam" id="PF00271">
    <property type="entry name" value="Helicase_C"/>
    <property type="match status" value="1"/>
</dbReference>
<accession>A0A9P0XCP7</accession>
<gene>
    <name evidence="11" type="ORF">PIBRA_LOCUS6672</name>
</gene>
<evidence type="ECO:0000256" key="7">
    <source>
        <dbReference type="ARBA" id="ARBA00060772"/>
    </source>
</evidence>
<comment type="similarity">
    <text evidence="7">Belongs to the DExH box helicase family.</text>
</comment>
<dbReference type="GO" id="GO:0003724">
    <property type="term" value="F:RNA helicase activity"/>
    <property type="evidence" value="ECO:0007669"/>
    <property type="project" value="UniProtKB-EC"/>
</dbReference>
<dbReference type="Pfam" id="PF21010">
    <property type="entry name" value="HA2_C"/>
    <property type="match status" value="1"/>
</dbReference>
<evidence type="ECO:0000259" key="10">
    <source>
        <dbReference type="PROSITE" id="PS51194"/>
    </source>
</evidence>
<evidence type="ECO:0000313" key="12">
    <source>
        <dbReference type="Proteomes" id="UP001152562"/>
    </source>
</evidence>
<dbReference type="CDD" id="cd18791">
    <property type="entry name" value="SF2_C_RHA"/>
    <property type="match status" value="1"/>
</dbReference>
<sequence>MSNSRGNKSWYSLGDRSFQSNRDRHTRSRPPGLKGKEIGLYYKNLYKKNKKRDIVINLTIPSAIISAINKNLMFIETVAKTENIELSFTNIFESFIKPKTDSIKRKESPPEEYDVADKRYKEGILGLRGGHYKYGYQDIITGTFDEKLAEVLTQGIQIASNNNGVKKLNYDYYKEYNEMVGKVSYNKMLQFRESLPAYKKKENILDNIDKSQVLVISGETGCGKSTQIPQLILDRAMNNKTGANVRILVTQPRRIAASSLAIRVAKERAEMLGNSVGYSVRLEKVESRTRGSIMFCTTGVLLTELEVNQALSNFSHIILDEVHERDTHVDLAMAMLKQVLKKRKDLKLILMSATLDAEVLSTYFDDCPVVYIEGLAYPVTDVYLEDILKLTNYQIPKKKEKKQKWKKYEKRGKSEAHEMEKDIQYKAEIGRWLESIKNNIPRDVYKTLQDPQIEELNIDLIVELLKYICKGEPGAILVFLPGIGEITKLMQCMNLNGFSNEKYEIYPLHSKLATLEQRKIFMRPPLGVRKIILATNIAETSITIDDIVYVVDSGRIKVSGLNVEENISTLKTEWVSKANLHQRRGRAGRCQPGICYYLLTSYRARTLADRLLPELQRSNLLEPVLMVKKLRLGLAYTAFQMVPSPPAEKTVEWAVSHLQKCGALNKTETLTPLGWHLARLPVHPAAGKLLLFGALFGCLDRAASVAAVWSFKDPFLLVIGKETEVKAVKRRLAMGEPSDHVALSEAIMQWESCAYRDRRSFAFDNFLSNNTLELLTDMKKQLGENLQQMGFLSSSNLQAQWENRNWNNISLFKAIIAASLYPNVAQVRWRNMKSYKKPPAIISYCPEDGKVKVHPSSVMAIAHGMKKHEEICTNPGANWLVYWLKQKSSDLFLIDVNLVYTLPLLFFGEFSVKEDLENQEDCLISITKTINVRCNKNSANTILKLRILLDQVLANKVIETCPHSDKQSQFEDEVLKTVIELITAEDEQADYIDDDVSEASDDYWH</sequence>
<dbReference type="GO" id="GO:0003678">
    <property type="term" value="F:DNA helicase activity"/>
    <property type="evidence" value="ECO:0007669"/>
    <property type="project" value="TreeGrafter"/>
</dbReference>
<dbReference type="FunFam" id="1.20.120.1080:FF:000002">
    <property type="entry name" value="Putative ATP-dependent RNA helicase DHX36"/>
    <property type="match status" value="1"/>
</dbReference>
<dbReference type="PROSITE" id="PS51192">
    <property type="entry name" value="HELICASE_ATP_BIND_1"/>
    <property type="match status" value="1"/>
</dbReference>
<name>A0A9P0XCP7_PIEBR</name>
<reference evidence="11" key="1">
    <citation type="submission" date="2022-05" db="EMBL/GenBank/DDBJ databases">
        <authorList>
            <person name="Okamura Y."/>
        </authorList>
    </citation>
    <scope>NUCLEOTIDE SEQUENCE</scope>
</reference>
<dbReference type="Pfam" id="PF04408">
    <property type="entry name" value="WHD_HA2"/>
    <property type="match status" value="1"/>
</dbReference>
<dbReference type="GO" id="GO:0051880">
    <property type="term" value="F:G-quadruplex DNA binding"/>
    <property type="evidence" value="ECO:0007669"/>
    <property type="project" value="TreeGrafter"/>
</dbReference>
<dbReference type="InterPro" id="IPR002464">
    <property type="entry name" value="DNA/RNA_helicase_DEAH_CS"/>
</dbReference>
<dbReference type="PROSITE" id="PS00690">
    <property type="entry name" value="DEAH_ATP_HELICASE"/>
    <property type="match status" value="1"/>
</dbReference>
<dbReference type="GO" id="GO:0005524">
    <property type="term" value="F:ATP binding"/>
    <property type="evidence" value="ECO:0007669"/>
    <property type="project" value="UniProtKB-KW"/>
</dbReference>
<dbReference type="PANTHER" id="PTHR18934">
    <property type="entry name" value="ATP-DEPENDENT RNA HELICASE"/>
    <property type="match status" value="1"/>
</dbReference>
<evidence type="ECO:0000256" key="5">
    <source>
        <dbReference type="ARBA" id="ARBA00022840"/>
    </source>
</evidence>
<dbReference type="EC" id="3.6.4.13" evidence="1"/>
<dbReference type="Proteomes" id="UP001152562">
    <property type="component" value="Unassembled WGS sequence"/>
</dbReference>
<evidence type="ECO:0000313" key="11">
    <source>
        <dbReference type="EMBL" id="CAH4029984.1"/>
    </source>
</evidence>
<dbReference type="FunFam" id="3.40.50.300:FF:000526">
    <property type="entry name" value="DExH-box ATP-dependent RNA helicase DExH3"/>
    <property type="match status" value="1"/>
</dbReference>
<evidence type="ECO:0000259" key="9">
    <source>
        <dbReference type="PROSITE" id="PS51192"/>
    </source>
</evidence>
<dbReference type="Pfam" id="PF00270">
    <property type="entry name" value="DEAD"/>
    <property type="match status" value="1"/>
</dbReference>
<dbReference type="GO" id="GO:0005737">
    <property type="term" value="C:cytoplasm"/>
    <property type="evidence" value="ECO:0007669"/>
    <property type="project" value="TreeGrafter"/>
</dbReference>
<dbReference type="AlphaFoldDB" id="A0A9P0XCP7"/>
<evidence type="ECO:0000256" key="6">
    <source>
        <dbReference type="ARBA" id="ARBA00022884"/>
    </source>
</evidence>
<comment type="caution">
    <text evidence="11">The sequence shown here is derived from an EMBL/GenBank/DDBJ whole genome shotgun (WGS) entry which is preliminary data.</text>
</comment>
<dbReference type="SMART" id="SM00847">
    <property type="entry name" value="HA2"/>
    <property type="match status" value="1"/>
</dbReference>
<dbReference type="GO" id="GO:0002151">
    <property type="term" value="F:G-quadruplex RNA binding"/>
    <property type="evidence" value="ECO:0007669"/>
    <property type="project" value="TreeGrafter"/>
</dbReference>
<keyword evidence="4" id="KW-0347">Helicase</keyword>
<feature type="region of interest" description="Disordered" evidence="8">
    <location>
        <begin position="1"/>
        <end position="33"/>
    </location>
</feature>
<dbReference type="PROSITE" id="PS51194">
    <property type="entry name" value="HELICASE_CTER"/>
    <property type="match status" value="1"/>
</dbReference>
<dbReference type="InterPro" id="IPR001650">
    <property type="entry name" value="Helicase_C-like"/>
</dbReference>
<proteinExistence type="inferred from homology"/>
<dbReference type="CDD" id="cd17917">
    <property type="entry name" value="DEXHc_RHA-like"/>
    <property type="match status" value="1"/>
</dbReference>
<dbReference type="SUPFAM" id="SSF52540">
    <property type="entry name" value="P-loop containing nucleoside triphosphate hydrolases"/>
    <property type="match status" value="1"/>
</dbReference>
<dbReference type="InterPro" id="IPR007502">
    <property type="entry name" value="Helicase-assoc_dom"/>
</dbReference>
<dbReference type="SMART" id="SM00487">
    <property type="entry name" value="DEXDc"/>
    <property type="match status" value="1"/>
</dbReference>
<feature type="compositionally biased region" description="Polar residues" evidence="8">
    <location>
        <begin position="1"/>
        <end position="10"/>
    </location>
</feature>
<dbReference type="Gene3D" id="1.20.120.1080">
    <property type="match status" value="1"/>
</dbReference>
<evidence type="ECO:0000256" key="4">
    <source>
        <dbReference type="ARBA" id="ARBA00022806"/>
    </source>
</evidence>
<protein>
    <recommendedName>
        <fullName evidence="1">RNA helicase</fullName>
        <ecNumber evidence="1">3.6.4.13</ecNumber>
    </recommendedName>
</protein>
<dbReference type="Gene3D" id="3.40.50.300">
    <property type="entry name" value="P-loop containing nucleotide triphosphate hydrolases"/>
    <property type="match status" value="2"/>
</dbReference>
<feature type="domain" description="Helicase ATP-binding" evidence="9">
    <location>
        <begin position="205"/>
        <end position="373"/>
    </location>
</feature>
<dbReference type="InterPro" id="IPR011545">
    <property type="entry name" value="DEAD/DEAH_box_helicase_dom"/>
</dbReference>
<evidence type="ECO:0000256" key="1">
    <source>
        <dbReference type="ARBA" id="ARBA00012552"/>
    </source>
</evidence>
<keyword evidence="6" id="KW-0694">RNA-binding</keyword>
<keyword evidence="2" id="KW-0547">Nucleotide-binding</keyword>
<dbReference type="SMART" id="SM00490">
    <property type="entry name" value="HELICc"/>
    <property type="match status" value="1"/>
</dbReference>
<dbReference type="InterPro" id="IPR027417">
    <property type="entry name" value="P-loop_NTPase"/>
</dbReference>
<dbReference type="InterPro" id="IPR048333">
    <property type="entry name" value="HA2_WH"/>
</dbReference>
<dbReference type="EMBL" id="CALOZG010000010">
    <property type="protein sequence ID" value="CAH4029984.1"/>
    <property type="molecule type" value="Genomic_DNA"/>
</dbReference>
<dbReference type="GO" id="GO:0005634">
    <property type="term" value="C:nucleus"/>
    <property type="evidence" value="ECO:0007669"/>
    <property type="project" value="TreeGrafter"/>
</dbReference>
<keyword evidence="12" id="KW-1185">Reference proteome</keyword>
<evidence type="ECO:0000256" key="2">
    <source>
        <dbReference type="ARBA" id="ARBA00022741"/>
    </source>
</evidence>
<evidence type="ECO:0000256" key="3">
    <source>
        <dbReference type="ARBA" id="ARBA00022801"/>
    </source>
</evidence>
<evidence type="ECO:0000256" key="8">
    <source>
        <dbReference type="SAM" id="MobiDB-lite"/>
    </source>
</evidence>
<dbReference type="InterPro" id="IPR014001">
    <property type="entry name" value="Helicase_ATP-bd"/>
</dbReference>
<feature type="domain" description="Helicase C-terminal" evidence="10">
    <location>
        <begin position="460"/>
        <end position="631"/>
    </location>
</feature>
<dbReference type="PANTHER" id="PTHR18934:SF237">
    <property type="entry name" value="ATP-DEPENDENT DNA_RNA HELICASE DHX36"/>
    <property type="match status" value="1"/>
</dbReference>